<dbReference type="Gene3D" id="3.40.50.170">
    <property type="entry name" value="Formyl transferase, N-terminal domain"/>
    <property type="match status" value="1"/>
</dbReference>
<keyword evidence="3 6" id="KW-0658">Purine biosynthesis</keyword>
<dbReference type="GO" id="GO:0005829">
    <property type="term" value="C:cytosol"/>
    <property type="evidence" value="ECO:0007669"/>
    <property type="project" value="TreeGrafter"/>
</dbReference>
<dbReference type="PROSITE" id="PS00373">
    <property type="entry name" value="GART"/>
    <property type="match status" value="1"/>
</dbReference>
<feature type="binding site" evidence="6">
    <location>
        <begin position="89"/>
        <end position="92"/>
    </location>
    <ligand>
        <name>(6R)-10-formyltetrahydrofolate</name>
        <dbReference type="ChEBI" id="CHEBI:195366"/>
    </ligand>
</feature>
<dbReference type="AlphaFoldDB" id="A0A494YUJ6"/>
<feature type="site" description="Raises pKa of active site His" evidence="6">
    <location>
        <position position="144"/>
    </location>
</feature>
<feature type="active site" description="Proton donor" evidence="6">
    <location>
        <position position="108"/>
    </location>
</feature>
<comment type="function">
    <text evidence="6">Catalyzes the transfer of a formyl group from 10-formyltetrahydrofolate to 5-phospho-ribosyl-glycinamide (GAR), producing 5-phospho-ribosyl-N-formylglycinamide (FGAR) and tetrahydrofolate.</text>
</comment>
<dbReference type="NCBIfam" id="TIGR00639">
    <property type="entry name" value="PurN"/>
    <property type="match status" value="1"/>
</dbReference>
<dbReference type="UniPathway" id="UPA00074">
    <property type="reaction ID" value="UER00126"/>
</dbReference>
<accession>A0A494YUJ6</accession>
<comment type="similarity">
    <text evidence="4 6">Belongs to the GART family.</text>
</comment>
<dbReference type="RefSeq" id="WP_121133238.1">
    <property type="nucleotide sequence ID" value="NZ_JBHUFK010000017.1"/>
</dbReference>
<name>A0A494YUJ6_9BACI</name>
<evidence type="ECO:0000313" key="8">
    <source>
        <dbReference type="EMBL" id="RKQ13824.1"/>
    </source>
</evidence>
<evidence type="ECO:0000259" key="7">
    <source>
        <dbReference type="Pfam" id="PF00551"/>
    </source>
</evidence>
<keyword evidence="2 6" id="KW-0808">Transferase</keyword>
<dbReference type="Pfam" id="PF00551">
    <property type="entry name" value="Formyl_trans_N"/>
    <property type="match status" value="1"/>
</dbReference>
<feature type="domain" description="Formyl transferase N-terminal" evidence="7">
    <location>
        <begin position="5"/>
        <end position="181"/>
    </location>
</feature>
<dbReference type="InterPro" id="IPR004607">
    <property type="entry name" value="GART"/>
</dbReference>
<evidence type="ECO:0000256" key="6">
    <source>
        <dbReference type="HAMAP-Rule" id="MF_01930"/>
    </source>
</evidence>
<dbReference type="EC" id="2.1.2.2" evidence="6"/>
<evidence type="ECO:0000256" key="3">
    <source>
        <dbReference type="ARBA" id="ARBA00022755"/>
    </source>
</evidence>
<dbReference type="Proteomes" id="UP000281813">
    <property type="component" value="Unassembled WGS sequence"/>
</dbReference>
<evidence type="ECO:0000256" key="4">
    <source>
        <dbReference type="ARBA" id="ARBA00038440"/>
    </source>
</evidence>
<evidence type="ECO:0000256" key="1">
    <source>
        <dbReference type="ARBA" id="ARBA00005054"/>
    </source>
</evidence>
<dbReference type="EMBL" id="RBZO01000026">
    <property type="protein sequence ID" value="RKQ13824.1"/>
    <property type="molecule type" value="Genomic_DNA"/>
</dbReference>
<reference evidence="8 9" key="1">
    <citation type="journal article" date="2015" name="Antonie Van Leeuwenhoek">
        <title>Oceanobacillus bengalensis sp. nov., a bacterium isolated from seawater of the Bay of Bengal.</title>
        <authorList>
            <person name="Yongchang O."/>
            <person name="Xiang W."/>
            <person name="Wang G."/>
        </authorList>
    </citation>
    <scope>NUCLEOTIDE SEQUENCE [LARGE SCALE GENOMIC DNA]</scope>
    <source>
        <strain evidence="8 9">MCCC 1K00260</strain>
    </source>
</reference>
<proteinExistence type="inferred from homology"/>
<feature type="binding site" evidence="6">
    <location>
        <position position="64"/>
    </location>
    <ligand>
        <name>(6R)-10-formyltetrahydrofolate</name>
        <dbReference type="ChEBI" id="CHEBI:195366"/>
    </ligand>
</feature>
<evidence type="ECO:0000256" key="5">
    <source>
        <dbReference type="ARBA" id="ARBA00047664"/>
    </source>
</evidence>
<protein>
    <recommendedName>
        <fullName evidence="6">Phosphoribosylglycinamide formyltransferase</fullName>
        <ecNumber evidence="6">2.1.2.2</ecNumber>
    </recommendedName>
    <alternativeName>
        <fullName evidence="6">5'-phosphoribosylglycinamide transformylase</fullName>
    </alternativeName>
    <alternativeName>
        <fullName evidence="6">GAR transformylase</fullName>
        <shortName evidence="6">GART</shortName>
    </alternativeName>
</protein>
<dbReference type="PANTHER" id="PTHR43369:SF2">
    <property type="entry name" value="PHOSPHORIBOSYLGLYCINAMIDE FORMYLTRANSFERASE"/>
    <property type="match status" value="1"/>
</dbReference>
<dbReference type="InterPro" id="IPR002376">
    <property type="entry name" value="Formyl_transf_N"/>
</dbReference>
<dbReference type="HAMAP" id="MF_01930">
    <property type="entry name" value="PurN"/>
    <property type="match status" value="1"/>
</dbReference>
<comment type="catalytic activity">
    <reaction evidence="5 6">
        <text>N(1)-(5-phospho-beta-D-ribosyl)glycinamide + (6R)-10-formyltetrahydrofolate = N(2)-formyl-N(1)-(5-phospho-beta-D-ribosyl)glycinamide + (6S)-5,6,7,8-tetrahydrofolate + H(+)</text>
        <dbReference type="Rhea" id="RHEA:15053"/>
        <dbReference type="ChEBI" id="CHEBI:15378"/>
        <dbReference type="ChEBI" id="CHEBI:57453"/>
        <dbReference type="ChEBI" id="CHEBI:143788"/>
        <dbReference type="ChEBI" id="CHEBI:147286"/>
        <dbReference type="ChEBI" id="CHEBI:195366"/>
        <dbReference type="EC" id="2.1.2.2"/>
    </reaction>
</comment>
<dbReference type="InterPro" id="IPR001555">
    <property type="entry name" value="GART_AS"/>
</dbReference>
<gene>
    <name evidence="6 8" type="primary">purN</name>
    <name evidence="8" type="ORF">D8M05_15065</name>
</gene>
<evidence type="ECO:0000256" key="2">
    <source>
        <dbReference type="ARBA" id="ARBA00022679"/>
    </source>
</evidence>
<comment type="pathway">
    <text evidence="1 6">Purine metabolism; IMP biosynthesis via de novo pathway; N(2)-formyl-N(1)-(5-phospho-D-ribosyl)glycinamide from N(1)-(5-phospho-D-ribosyl)glycinamide (10-formyl THF route): step 1/1.</text>
</comment>
<sequence length="197" mass="21582">MSKVKACVFASGTGSNFQAIIESENLNCEIVLLVCDKPGARVIEIAEKYSIPTFVFHPKDYTSKAVYEKILVEKLKSAGVTWVFLAGYMRLIGPELLDTYEGKIVNIHPSLLPDFPGKDAIGQAFQAGVDKTGVTIHFVDAGMDTGPVIAQESVEVLENDTIHTVTARIQKIEHTLYPKVINQLINESEATLCAKEL</sequence>
<dbReference type="PANTHER" id="PTHR43369">
    <property type="entry name" value="PHOSPHORIBOSYLGLYCINAMIDE FORMYLTRANSFERASE"/>
    <property type="match status" value="1"/>
</dbReference>
<keyword evidence="9" id="KW-1185">Reference proteome</keyword>
<feature type="binding site" evidence="6">
    <location>
        <position position="106"/>
    </location>
    <ligand>
        <name>(6R)-10-formyltetrahydrofolate</name>
        <dbReference type="ChEBI" id="CHEBI:195366"/>
    </ligand>
</feature>
<comment type="caution">
    <text evidence="8">The sequence shown here is derived from an EMBL/GenBank/DDBJ whole genome shotgun (WGS) entry which is preliminary data.</text>
</comment>
<dbReference type="FunFam" id="3.40.50.170:FF:000007">
    <property type="entry name" value="Phosphoribosylglycinamide formyltransferase"/>
    <property type="match status" value="1"/>
</dbReference>
<organism evidence="8 9">
    <name type="scientific">Oceanobacillus bengalensis</name>
    <dbReference type="NCBI Taxonomy" id="1435466"/>
    <lineage>
        <taxon>Bacteria</taxon>
        <taxon>Bacillati</taxon>
        <taxon>Bacillota</taxon>
        <taxon>Bacilli</taxon>
        <taxon>Bacillales</taxon>
        <taxon>Bacillaceae</taxon>
        <taxon>Oceanobacillus</taxon>
    </lineage>
</organism>
<dbReference type="SUPFAM" id="SSF53328">
    <property type="entry name" value="Formyltransferase"/>
    <property type="match status" value="1"/>
</dbReference>
<dbReference type="GO" id="GO:0004644">
    <property type="term" value="F:phosphoribosylglycinamide formyltransferase activity"/>
    <property type="evidence" value="ECO:0007669"/>
    <property type="project" value="UniProtKB-UniRule"/>
</dbReference>
<evidence type="ECO:0000313" key="9">
    <source>
        <dbReference type="Proteomes" id="UP000281813"/>
    </source>
</evidence>
<feature type="binding site" evidence="6">
    <location>
        <begin position="14"/>
        <end position="16"/>
    </location>
    <ligand>
        <name>N(1)-(5-phospho-beta-D-ribosyl)glycinamide</name>
        <dbReference type="ChEBI" id="CHEBI:143788"/>
    </ligand>
</feature>
<dbReference type="GO" id="GO:0006189">
    <property type="term" value="P:'de novo' IMP biosynthetic process"/>
    <property type="evidence" value="ECO:0007669"/>
    <property type="project" value="UniProtKB-UniRule"/>
</dbReference>
<dbReference type="InterPro" id="IPR036477">
    <property type="entry name" value="Formyl_transf_N_sf"/>
</dbReference>
<dbReference type="OrthoDB" id="9806170at2"/>
<dbReference type="CDD" id="cd08645">
    <property type="entry name" value="FMT_core_GART"/>
    <property type="match status" value="1"/>
</dbReference>